<dbReference type="GO" id="GO:0016746">
    <property type="term" value="F:acyltransferase activity"/>
    <property type="evidence" value="ECO:0007669"/>
    <property type="project" value="InterPro"/>
</dbReference>
<dbReference type="Proteomes" id="UP000199482">
    <property type="component" value="Chromosome I"/>
</dbReference>
<dbReference type="AlphaFoldDB" id="A0A1H1T841"/>
<sequence length="108" mass="11671">MAKRVVETLIDDLDGSDADRTVSFTIDGAEYAIDLSSANAEKFQAAIAPYVKAARKTGAGRAGSSRSRRGTSSAGDTKDAREWLRANGHQVSDRGRVPAPLMELYRNR</sequence>
<evidence type="ECO:0000313" key="7">
    <source>
        <dbReference type="Proteomes" id="UP000199482"/>
    </source>
</evidence>
<feature type="compositionally biased region" description="Low complexity" evidence="2">
    <location>
        <begin position="56"/>
        <end position="75"/>
    </location>
</feature>
<feature type="region of interest" description="Disordered" evidence="2">
    <location>
        <begin position="54"/>
        <end position="108"/>
    </location>
</feature>
<evidence type="ECO:0000313" key="5">
    <source>
        <dbReference type="EMBL" id="MCP2368474.1"/>
    </source>
</evidence>
<dbReference type="EMBL" id="LT629755">
    <property type="protein sequence ID" value="SDS56311.1"/>
    <property type="molecule type" value="Genomic_DNA"/>
</dbReference>
<keyword evidence="1" id="KW-0238">DNA-binding</keyword>
<name>A0A1H1T841_9MICO</name>
<dbReference type="InterPro" id="IPR036625">
    <property type="entry name" value="E3-bd_dom_sf"/>
</dbReference>
<evidence type="ECO:0000259" key="4">
    <source>
        <dbReference type="Pfam" id="PF23359"/>
    </source>
</evidence>
<feature type="domain" description="Lsr2 dimerization" evidence="3">
    <location>
        <begin position="1"/>
        <end position="58"/>
    </location>
</feature>
<dbReference type="GO" id="GO:0003677">
    <property type="term" value="F:DNA binding"/>
    <property type="evidence" value="ECO:0007669"/>
    <property type="project" value="UniProtKB-KW"/>
</dbReference>
<evidence type="ECO:0000313" key="8">
    <source>
        <dbReference type="Proteomes" id="UP000893823"/>
    </source>
</evidence>
<dbReference type="Gene3D" id="4.10.320.10">
    <property type="entry name" value="E3-binding domain"/>
    <property type="match status" value="1"/>
</dbReference>
<dbReference type="Pfam" id="PF23359">
    <property type="entry name" value="Lsr2_DNA-bd"/>
    <property type="match status" value="1"/>
</dbReference>
<dbReference type="Gene3D" id="3.30.60.230">
    <property type="entry name" value="Lsr2, dimerization domain"/>
    <property type="match status" value="1"/>
</dbReference>
<reference evidence="6" key="2">
    <citation type="submission" date="2016-10" db="EMBL/GenBank/DDBJ databases">
        <authorList>
            <person name="de Groot N.N."/>
        </authorList>
    </citation>
    <scope>NUCLEOTIDE SEQUENCE [LARGE SCALE GENOMIC DNA]</scope>
    <source>
        <strain evidence="6">CPCC 202695</strain>
    </source>
</reference>
<dbReference type="InterPro" id="IPR055370">
    <property type="entry name" value="Lsr2_DNA-bd"/>
</dbReference>
<feature type="domain" description="Lsr2 DNA-binding" evidence="4">
    <location>
        <begin position="73"/>
        <end position="106"/>
    </location>
</feature>
<gene>
    <name evidence="5" type="ORF">BCL57_002647</name>
    <name evidence="6" type="ORF">SAMN04489721_1527</name>
</gene>
<dbReference type="EMBL" id="SODL02000004">
    <property type="protein sequence ID" value="MCP2368474.1"/>
    <property type="molecule type" value="Genomic_DNA"/>
</dbReference>
<reference evidence="7" key="1">
    <citation type="submission" date="2016-10" db="EMBL/GenBank/DDBJ databases">
        <authorList>
            <person name="Varghese N."/>
            <person name="Submissions S."/>
        </authorList>
    </citation>
    <scope>NUCLEOTIDE SEQUENCE [LARGE SCALE GENOMIC DNA]</scope>
    <source>
        <strain evidence="7">CPCC 202695</strain>
    </source>
</reference>
<dbReference type="InterPro" id="IPR042261">
    <property type="entry name" value="Lsr2-like_dimerization"/>
</dbReference>
<dbReference type="RefSeq" id="WP_092670650.1">
    <property type="nucleotide sequence ID" value="NZ_BMDN01000004.1"/>
</dbReference>
<proteinExistence type="predicted"/>
<reference evidence="5" key="3">
    <citation type="submission" date="2022-06" db="EMBL/GenBank/DDBJ databases">
        <title>Genomic Encyclopedia of Type Strains, Phase III (KMG-III): the genomes of soil and plant-associated and newly described type strains.</title>
        <authorList>
            <person name="Whitman W."/>
        </authorList>
    </citation>
    <scope>NUCLEOTIDE SEQUENCE</scope>
    <source>
        <strain evidence="5">CPCC 202695</strain>
    </source>
</reference>
<evidence type="ECO:0000259" key="3">
    <source>
        <dbReference type="Pfam" id="PF11774"/>
    </source>
</evidence>
<evidence type="ECO:0000256" key="1">
    <source>
        <dbReference type="ARBA" id="ARBA00023125"/>
    </source>
</evidence>
<dbReference type="OrthoDB" id="4113332at2"/>
<accession>A0A1H1T841</accession>
<dbReference type="Pfam" id="PF11774">
    <property type="entry name" value="Lsr2"/>
    <property type="match status" value="1"/>
</dbReference>
<organism evidence="6 7">
    <name type="scientific">Agromyces flavus</name>
    <dbReference type="NCBI Taxonomy" id="589382"/>
    <lineage>
        <taxon>Bacteria</taxon>
        <taxon>Bacillati</taxon>
        <taxon>Actinomycetota</taxon>
        <taxon>Actinomycetes</taxon>
        <taxon>Micrococcales</taxon>
        <taxon>Microbacteriaceae</taxon>
        <taxon>Agromyces</taxon>
    </lineage>
</organism>
<protein>
    <submittedName>
        <fullName evidence="6">Lsr2 protein</fullName>
    </submittedName>
</protein>
<evidence type="ECO:0000313" key="6">
    <source>
        <dbReference type="EMBL" id="SDS56311.1"/>
    </source>
</evidence>
<evidence type="ECO:0000256" key="2">
    <source>
        <dbReference type="SAM" id="MobiDB-lite"/>
    </source>
</evidence>
<dbReference type="Proteomes" id="UP000893823">
    <property type="component" value="Unassembled WGS sequence"/>
</dbReference>
<dbReference type="STRING" id="589382.SAMN04489721_1527"/>
<keyword evidence="8" id="KW-1185">Reference proteome</keyword>
<dbReference type="InterPro" id="IPR024412">
    <property type="entry name" value="Lsr2_dim_dom"/>
</dbReference>